<dbReference type="SUPFAM" id="SSF56112">
    <property type="entry name" value="Protein kinase-like (PK-like)"/>
    <property type="match status" value="1"/>
</dbReference>
<name>N1QDD4_SPHMS</name>
<dbReference type="OrthoDB" id="4177236at2759"/>
<dbReference type="Proteomes" id="UP000016931">
    <property type="component" value="Unassembled WGS sequence"/>
</dbReference>
<dbReference type="eggNOG" id="ENOG502SHQX">
    <property type="taxonomic scope" value="Eukaryota"/>
</dbReference>
<organism evidence="2 3">
    <name type="scientific">Sphaerulina musiva (strain SO2202)</name>
    <name type="common">Poplar stem canker fungus</name>
    <name type="synonym">Septoria musiva</name>
    <dbReference type="NCBI Taxonomy" id="692275"/>
    <lineage>
        <taxon>Eukaryota</taxon>
        <taxon>Fungi</taxon>
        <taxon>Dikarya</taxon>
        <taxon>Ascomycota</taxon>
        <taxon>Pezizomycotina</taxon>
        <taxon>Dothideomycetes</taxon>
        <taxon>Dothideomycetidae</taxon>
        <taxon>Mycosphaerellales</taxon>
        <taxon>Mycosphaerellaceae</taxon>
        <taxon>Sphaerulina</taxon>
    </lineage>
</organism>
<sequence length="311" mass="36052">MGGLLSIFRPEFTWPRPIQPRISESTPPLPYLPGKFLRRMIAPLHELLYPFSEKYCAWFDIPFDRDILQLPFGLVLKWSDRASIEEVAAMKMARAAGMPVPLVLTCGDHPNHVRRFSILMTRLPGICLNNDNEPLHPEIEQPWLSQLHSCLIAMRKWKSPYGKRICSALGTTIWSTRVPFHKMGPFETEAEMHDFLFEPQSSHAFPSKEAFETTLQLANEIRSFEHRITFTQGDLKAHNILVGDDNQLTGFLDWESGGWYPEYWEHSTAMRWGRNSWWYQVATYLGGDQYQKQVECDRALNNLTVDSYIAF</sequence>
<dbReference type="InterPro" id="IPR002575">
    <property type="entry name" value="Aminoglycoside_PTrfase"/>
</dbReference>
<dbReference type="HOGENOM" id="CLU_021768_8_1_1"/>
<feature type="domain" description="Aminoglycoside phosphotransferase" evidence="1">
    <location>
        <begin position="78"/>
        <end position="282"/>
    </location>
</feature>
<gene>
    <name evidence="2" type="ORF">SEPMUDRAFT_151406</name>
</gene>
<dbReference type="InterPro" id="IPR011009">
    <property type="entry name" value="Kinase-like_dom_sf"/>
</dbReference>
<dbReference type="AlphaFoldDB" id="N1QDD4"/>
<accession>N1QDD4</accession>
<evidence type="ECO:0000313" key="2">
    <source>
        <dbReference type="EMBL" id="EMF09346.1"/>
    </source>
</evidence>
<dbReference type="Gene3D" id="3.90.1200.10">
    <property type="match status" value="1"/>
</dbReference>
<reference evidence="2 3" key="1">
    <citation type="journal article" date="2012" name="PLoS Pathog.">
        <title>Diverse lifestyles and strategies of plant pathogenesis encoded in the genomes of eighteen Dothideomycetes fungi.</title>
        <authorList>
            <person name="Ohm R.A."/>
            <person name="Feau N."/>
            <person name="Henrissat B."/>
            <person name="Schoch C.L."/>
            <person name="Horwitz B.A."/>
            <person name="Barry K.W."/>
            <person name="Condon B.J."/>
            <person name="Copeland A.C."/>
            <person name="Dhillon B."/>
            <person name="Glaser F."/>
            <person name="Hesse C.N."/>
            <person name="Kosti I."/>
            <person name="LaButti K."/>
            <person name="Lindquist E.A."/>
            <person name="Lucas S."/>
            <person name="Salamov A.A."/>
            <person name="Bradshaw R.E."/>
            <person name="Ciuffetti L."/>
            <person name="Hamelin R.C."/>
            <person name="Kema G.H.J."/>
            <person name="Lawrence C."/>
            <person name="Scott J.A."/>
            <person name="Spatafora J.W."/>
            <person name="Turgeon B.G."/>
            <person name="de Wit P.J.G.M."/>
            <person name="Zhong S."/>
            <person name="Goodwin S.B."/>
            <person name="Grigoriev I.V."/>
        </authorList>
    </citation>
    <scope>NUCLEOTIDE SEQUENCE [LARGE SCALE GENOMIC DNA]</scope>
    <source>
        <strain evidence="2 3">SO2202</strain>
    </source>
</reference>
<evidence type="ECO:0000313" key="3">
    <source>
        <dbReference type="Proteomes" id="UP000016931"/>
    </source>
</evidence>
<dbReference type="InterPro" id="IPR051678">
    <property type="entry name" value="AGP_Transferase"/>
</dbReference>
<keyword evidence="3" id="KW-1185">Reference proteome</keyword>
<dbReference type="RefSeq" id="XP_016757467.1">
    <property type="nucleotide sequence ID" value="XM_016906799.1"/>
</dbReference>
<dbReference type="Pfam" id="PF01636">
    <property type="entry name" value="APH"/>
    <property type="match status" value="1"/>
</dbReference>
<evidence type="ECO:0000259" key="1">
    <source>
        <dbReference type="Pfam" id="PF01636"/>
    </source>
</evidence>
<dbReference type="STRING" id="692275.N1QDD4"/>
<proteinExistence type="predicted"/>
<dbReference type="PANTHER" id="PTHR21310:SF55">
    <property type="entry name" value="AMINOGLYCOSIDE PHOSPHOTRANSFERASE DOMAIN-CONTAINING PROTEIN"/>
    <property type="match status" value="1"/>
</dbReference>
<dbReference type="GeneID" id="27903936"/>
<dbReference type="OMA" id="FGLVMKW"/>
<dbReference type="EMBL" id="KB456269">
    <property type="protein sequence ID" value="EMF09346.1"/>
    <property type="molecule type" value="Genomic_DNA"/>
</dbReference>
<protein>
    <recommendedName>
        <fullName evidence="1">Aminoglycoside phosphotransferase domain-containing protein</fullName>
    </recommendedName>
</protein>
<dbReference type="PANTHER" id="PTHR21310">
    <property type="entry name" value="AMINOGLYCOSIDE PHOSPHOTRANSFERASE-RELATED-RELATED"/>
    <property type="match status" value="1"/>
</dbReference>